<dbReference type="Pfam" id="PF00903">
    <property type="entry name" value="Glyoxalase"/>
    <property type="match status" value="1"/>
</dbReference>
<dbReference type="InterPro" id="IPR037523">
    <property type="entry name" value="VOC_core"/>
</dbReference>
<evidence type="ECO:0000259" key="1">
    <source>
        <dbReference type="PROSITE" id="PS51819"/>
    </source>
</evidence>
<dbReference type="Gene3D" id="3.10.180.10">
    <property type="entry name" value="2,3-Dihydroxybiphenyl 1,2-Dioxygenase, domain 1"/>
    <property type="match status" value="2"/>
</dbReference>
<dbReference type="SUPFAM" id="SSF54593">
    <property type="entry name" value="Glyoxalase/Bleomycin resistance protein/Dihydroxybiphenyl dioxygenase"/>
    <property type="match status" value="2"/>
</dbReference>
<sequence length="319" mass="34304">MKLFPAIHQASSAFFGGSIRAGSVMLALALCASTGLTARASEAFLPLVEPATQNFTPGKITYAQLTTPDLEQSKKFYGQLFGWTFKDMNVSHGRYAQVMVAGQNIASVVERPLPHSSAHLQPIWLPFISTADATLLAGQAKTWGGKILFKPHDIPGLGKETIIQDPQGGLFAALQSSSGDPVDTEGPVTSGAWIWNSLLTPSPGNSAGFYQKLFSYRIEKDAETKSKDGYLLESQSFARATINPLPPHLPSDTQARWINFIQVDNVAQSAEQARKLGGKVLVEPHMDHNNSMIAIIADPAGAVLGIMEWRDATTAGEAK</sequence>
<protein>
    <recommendedName>
        <fullName evidence="1">VOC domain-containing protein</fullName>
    </recommendedName>
</protein>
<dbReference type="InterPro" id="IPR052164">
    <property type="entry name" value="Anthracycline_SecMetBiosynth"/>
</dbReference>
<dbReference type="PROSITE" id="PS51819">
    <property type="entry name" value="VOC"/>
    <property type="match status" value="1"/>
</dbReference>
<feature type="domain" description="VOC" evidence="1">
    <location>
        <begin position="59"/>
        <end position="176"/>
    </location>
</feature>
<organism evidence="2 3">
    <name type="scientific">Gluconobacter wancherniae NBRC 103581</name>
    <dbReference type="NCBI Taxonomy" id="656744"/>
    <lineage>
        <taxon>Bacteria</taxon>
        <taxon>Pseudomonadati</taxon>
        <taxon>Pseudomonadota</taxon>
        <taxon>Alphaproteobacteria</taxon>
        <taxon>Acetobacterales</taxon>
        <taxon>Acetobacteraceae</taxon>
        <taxon>Gluconobacter</taxon>
    </lineage>
</organism>
<dbReference type="RefSeq" id="WP_146794166.1">
    <property type="nucleotide sequence ID" value="NZ_BARC01000004.1"/>
</dbReference>
<keyword evidence="3" id="KW-1185">Reference proteome</keyword>
<dbReference type="PANTHER" id="PTHR33993">
    <property type="entry name" value="GLYOXALASE-RELATED"/>
    <property type="match status" value="1"/>
</dbReference>
<reference evidence="2 3" key="1">
    <citation type="submission" date="2019-07" db="EMBL/GenBank/DDBJ databases">
        <title>Whole genome shotgun sequence of Gluconobacter wancherniae NBRC 103581.</title>
        <authorList>
            <person name="Hosoyama A."/>
            <person name="Uohara A."/>
            <person name="Ohji S."/>
            <person name="Ichikawa N."/>
        </authorList>
    </citation>
    <scope>NUCLEOTIDE SEQUENCE [LARGE SCALE GENOMIC DNA]</scope>
    <source>
        <strain evidence="2 3">NBRC 103581</strain>
    </source>
</reference>
<dbReference type="OrthoDB" id="9793039at2"/>
<evidence type="ECO:0000313" key="3">
    <source>
        <dbReference type="Proteomes" id="UP000321230"/>
    </source>
</evidence>
<gene>
    <name evidence="2" type="ORF">GWA01_07590</name>
</gene>
<dbReference type="InterPro" id="IPR029068">
    <property type="entry name" value="Glyas_Bleomycin-R_OHBP_Dase"/>
</dbReference>
<proteinExistence type="predicted"/>
<evidence type="ECO:0000313" key="2">
    <source>
        <dbReference type="EMBL" id="GEK92989.1"/>
    </source>
</evidence>
<dbReference type="Proteomes" id="UP000321230">
    <property type="component" value="Unassembled WGS sequence"/>
</dbReference>
<dbReference type="Pfam" id="PF18029">
    <property type="entry name" value="Glyoxalase_6"/>
    <property type="match status" value="1"/>
</dbReference>
<dbReference type="PANTHER" id="PTHR33993:SF14">
    <property type="entry name" value="GB|AAF24581.1"/>
    <property type="match status" value="1"/>
</dbReference>
<dbReference type="CDD" id="cd07247">
    <property type="entry name" value="SgaA_N_like"/>
    <property type="match status" value="1"/>
</dbReference>
<dbReference type="InterPro" id="IPR004360">
    <property type="entry name" value="Glyas_Fos-R_dOase_dom"/>
</dbReference>
<accession>A0A511AXQ2</accession>
<name>A0A511AXQ2_9PROT</name>
<dbReference type="EMBL" id="BJUZ01000001">
    <property type="protein sequence ID" value="GEK92989.1"/>
    <property type="molecule type" value="Genomic_DNA"/>
</dbReference>
<dbReference type="AlphaFoldDB" id="A0A511AXQ2"/>
<comment type="caution">
    <text evidence="2">The sequence shown here is derived from an EMBL/GenBank/DDBJ whole genome shotgun (WGS) entry which is preliminary data.</text>
</comment>
<dbReference type="InterPro" id="IPR041581">
    <property type="entry name" value="Glyoxalase_6"/>
</dbReference>